<comment type="caution">
    <text evidence="2">The sequence shown here is derived from an EMBL/GenBank/DDBJ whole genome shotgun (WGS) entry which is preliminary data.</text>
</comment>
<keyword evidence="3" id="KW-1185">Reference proteome</keyword>
<dbReference type="EMBL" id="CAJVCH010279347">
    <property type="protein sequence ID" value="CAG7734950.1"/>
    <property type="molecule type" value="Genomic_DNA"/>
</dbReference>
<gene>
    <name evidence="2" type="ORF">AFUS01_LOCUS23309</name>
</gene>
<evidence type="ECO:0000313" key="3">
    <source>
        <dbReference type="Proteomes" id="UP000708208"/>
    </source>
</evidence>
<dbReference type="Proteomes" id="UP000708208">
    <property type="component" value="Unassembled WGS sequence"/>
</dbReference>
<proteinExistence type="predicted"/>
<dbReference type="AlphaFoldDB" id="A0A8J2KYZ7"/>
<evidence type="ECO:0000313" key="2">
    <source>
        <dbReference type="EMBL" id="CAG7734950.1"/>
    </source>
</evidence>
<name>A0A8J2KYZ7_9HEXA</name>
<accession>A0A8J2KYZ7</accession>
<evidence type="ECO:0000256" key="1">
    <source>
        <dbReference type="SAM" id="MobiDB-lite"/>
    </source>
</evidence>
<feature type="region of interest" description="Disordered" evidence="1">
    <location>
        <begin position="1"/>
        <end position="24"/>
    </location>
</feature>
<protein>
    <submittedName>
        <fullName evidence="2">Uncharacterized protein</fullName>
    </submittedName>
</protein>
<reference evidence="2" key="1">
    <citation type="submission" date="2021-06" db="EMBL/GenBank/DDBJ databases">
        <authorList>
            <person name="Hodson N. C."/>
            <person name="Mongue J. A."/>
            <person name="Jaron S. K."/>
        </authorList>
    </citation>
    <scope>NUCLEOTIDE SEQUENCE</scope>
</reference>
<feature type="compositionally biased region" description="Basic and acidic residues" evidence="1">
    <location>
        <begin position="8"/>
        <end position="18"/>
    </location>
</feature>
<organism evidence="2 3">
    <name type="scientific">Allacma fusca</name>
    <dbReference type="NCBI Taxonomy" id="39272"/>
    <lineage>
        <taxon>Eukaryota</taxon>
        <taxon>Metazoa</taxon>
        <taxon>Ecdysozoa</taxon>
        <taxon>Arthropoda</taxon>
        <taxon>Hexapoda</taxon>
        <taxon>Collembola</taxon>
        <taxon>Symphypleona</taxon>
        <taxon>Sminthuridae</taxon>
        <taxon>Allacma</taxon>
    </lineage>
</organism>
<sequence length="100" mass="11166">MGTSTKRKAMEDNEDKAHPSAPFKLHKPEVMSQTSAEINQAQPNTSTMVTMDLNQLAILIKSNSIEVKNFSADLKDEIKGIKGEIKRVESNLSILFETKF</sequence>